<evidence type="ECO:0000313" key="2">
    <source>
        <dbReference type="Proteomes" id="UP001221838"/>
    </source>
</evidence>
<sequence length="104" mass="11787">MAPTLRIFLDGQAPRSRWVYRFEYDEERSESGPIASLDMLADLLHRWGQYLDGLPWTELPTFGGAAPLITEGVWSWDETRILTGETASSLTLRARGDSARKVLF</sequence>
<evidence type="ECO:0000313" key="1">
    <source>
        <dbReference type="EMBL" id="MDC0713351.1"/>
    </source>
</evidence>
<dbReference type="RefSeq" id="WP_272143579.1">
    <property type="nucleotide sequence ID" value="NZ_JAQNDM010000002.1"/>
</dbReference>
<gene>
    <name evidence="1" type="ORF">POL68_33115</name>
</gene>
<accession>A0ABT5DI71</accession>
<dbReference type="EMBL" id="JAQNDM010000002">
    <property type="protein sequence ID" value="MDC0713351.1"/>
    <property type="molecule type" value="Genomic_DNA"/>
</dbReference>
<proteinExistence type="predicted"/>
<dbReference type="Proteomes" id="UP001221838">
    <property type="component" value="Unassembled WGS sequence"/>
</dbReference>
<organism evidence="1 2">
    <name type="scientific">Stigmatella ashevillensis</name>
    <dbReference type="NCBI Taxonomy" id="2995309"/>
    <lineage>
        <taxon>Bacteria</taxon>
        <taxon>Pseudomonadati</taxon>
        <taxon>Myxococcota</taxon>
        <taxon>Myxococcia</taxon>
        <taxon>Myxococcales</taxon>
        <taxon>Cystobacterineae</taxon>
        <taxon>Archangiaceae</taxon>
        <taxon>Stigmatella</taxon>
    </lineage>
</organism>
<reference evidence="1 2" key="1">
    <citation type="submission" date="2022-11" db="EMBL/GenBank/DDBJ databases">
        <title>Minimal conservation of predation-associated metabolite biosynthetic gene clusters underscores biosynthetic potential of Myxococcota including descriptions for ten novel species: Archangium lansinium sp. nov., Myxococcus landrumus sp. nov., Nannocystis bai.</title>
        <authorList>
            <person name="Ahearne A."/>
            <person name="Stevens C."/>
            <person name="Dowd S."/>
        </authorList>
    </citation>
    <scope>NUCLEOTIDE SEQUENCE [LARGE SCALE GENOMIC DNA]</scope>
    <source>
        <strain evidence="1 2">NCWAL01</strain>
    </source>
</reference>
<name>A0ABT5DI71_9BACT</name>
<protein>
    <submittedName>
        <fullName evidence="1">Uncharacterized protein</fullName>
    </submittedName>
</protein>
<comment type="caution">
    <text evidence="1">The sequence shown here is derived from an EMBL/GenBank/DDBJ whole genome shotgun (WGS) entry which is preliminary data.</text>
</comment>
<keyword evidence="2" id="KW-1185">Reference proteome</keyword>